<gene>
    <name evidence="1" type="ORF">LQ567_07115</name>
</gene>
<dbReference type="InterPro" id="IPR013431">
    <property type="entry name" value="Delta_60_rpt"/>
</dbReference>
<sequence>MIKKRNGMFLLGCCFLITLMACYRKTDQVYAGAYRDAPVNTIAFVGLNPVPASGNIGDRVSFKITGLDSVARYRGTTTFFINGVQAAIDSINVADSLLTVIVPDFASSGAAKLVVNNRNFYGPVFNVSGKAVFDSAFNVVGKNELGANILGTGVNGAIRALYNKKYATSEYLFLAGDFTTWNSEASYRPNQNSYYNGTSLFRYLTVLDPLTGLFRNDLTIGNGPNGRLLGICELSQYPGYLIYGGFSSYNGRGSGGINNITRILEDGKMDSLVRNVYNPDPNIVENNMDTLPVFTGGFDNVVIRAFIDAKGRIICIGGFNNYYLSDYSLSTAKNVYKIGTPMKQIAALSQTGILDTAYSYEPRSPTDGTNGSITGAVQLYNGTAPNGKIIVVGSFTSYNGMSANRIFMLDDNGGIDTRFNIGAGANAAISGITYNPVTRKLLVTGAFTMFNGASTPYGLVMLNEDGSVDPFFRLGNMVQAASNRGQLVNYAAQLSDGKVIVSGSFEKYSNPDASVAITRRGFMILNPDGTLTSGYNSLGAFNGQILDMLETKTAGGIRSVILAGSFSLFDNKPVANIAKLILYP</sequence>
<dbReference type="EMBL" id="JAJNEC010000004">
    <property type="protein sequence ID" value="MCD2422528.1"/>
    <property type="molecule type" value="Genomic_DNA"/>
</dbReference>
<dbReference type="Gene3D" id="2.80.10.50">
    <property type="match status" value="1"/>
</dbReference>
<accession>A0ABS8PQF7</accession>
<dbReference type="Proteomes" id="UP001199816">
    <property type="component" value="Unassembled WGS sequence"/>
</dbReference>
<reference evidence="1 2" key="1">
    <citation type="submission" date="2021-11" db="EMBL/GenBank/DDBJ databases">
        <title>Genomic of Niabella pedocola.</title>
        <authorList>
            <person name="Wu T."/>
        </authorList>
    </citation>
    <scope>NUCLEOTIDE SEQUENCE [LARGE SCALE GENOMIC DNA]</scope>
    <source>
        <strain evidence="1 2">JCM 31011</strain>
    </source>
</reference>
<name>A0ABS8PQF7_9BACT</name>
<dbReference type="PROSITE" id="PS51257">
    <property type="entry name" value="PROKAR_LIPOPROTEIN"/>
    <property type="match status" value="1"/>
</dbReference>
<evidence type="ECO:0000313" key="2">
    <source>
        <dbReference type="Proteomes" id="UP001199816"/>
    </source>
</evidence>
<proteinExistence type="predicted"/>
<dbReference type="Pfam" id="PF17164">
    <property type="entry name" value="DUF5122"/>
    <property type="match status" value="2"/>
</dbReference>
<protein>
    <submittedName>
        <fullName evidence="1">DUF5008 domain-containing protein</fullName>
    </submittedName>
</protein>
<dbReference type="RefSeq" id="WP_231003605.1">
    <property type="nucleotide sequence ID" value="NZ_JAJNEC010000004.1"/>
</dbReference>
<evidence type="ECO:0000313" key="1">
    <source>
        <dbReference type="EMBL" id="MCD2422528.1"/>
    </source>
</evidence>
<organism evidence="1 2">
    <name type="scientific">Niabella pedocola</name>
    <dbReference type="NCBI Taxonomy" id="1752077"/>
    <lineage>
        <taxon>Bacteria</taxon>
        <taxon>Pseudomonadati</taxon>
        <taxon>Bacteroidota</taxon>
        <taxon>Chitinophagia</taxon>
        <taxon>Chitinophagales</taxon>
        <taxon>Chitinophagaceae</taxon>
        <taxon>Niabella</taxon>
    </lineage>
</organism>
<keyword evidence="2" id="KW-1185">Reference proteome</keyword>
<comment type="caution">
    <text evidence="1">The sequence shown here is derived from an EMBL/GenBank/DDBJ whole genome shotgun (WGS) entry which is preliminary data.</text>
</comment>